<gene>
    <name evidence="1" type="ORF">IP91_02888</name>
</gene>
<reference evidence="1 2" key="1">
    <citation type="journal article" date="2015" name="Stand. Genomic Sci.">
        <title>Genomic Encyclopedia of Bacterial and Archaeal Type Strains, Phase III: the genomes of soil and plant-associated and newly described type strains.</title>
        <authorList>
            <person name="Whitman W.B."/>
            <person name="Woyke T."/>
            <person name="Klenk H.P."/>
            <person name="Zhou Y."/>
            <person name="Lilburn T.G."/>
            <person name="Beck B.J."/>
            <person name="De Vos P."/>
            <person name="Vandamme P."/>
            <person name="Eisen J.A."/>
            <person name="Garrity G."/>
            <person name="Hugenholtz P."/>
            <person name="Kyrpides N.C."/>
        </authorList>
    </citation>
    <scope>NUCLEOTIDE SEQUENCE [LARGE SCALE GENOMIC DNA]</scope>
    <source>
        <strain evidence="1 2">CGMCC 1.10822</strain>
    </source>
</reference>
<comment type="caution">
    <text evidence="1">The sequence shown here is derived from an EMBL/GenBank/DDBJ whole genome shotgun (WGS) entry which is preliminary data.</text>
</comment>
<evidence type="ECO:0000313" key="2">
    <source>
        <dbReference type="Proteomes" id="UP000318431"/>
    </source>
</evidence>
<evidence type="ECO:0000313" key="1">
    <source>
        <dbReference type="EMBL" id="TWI65478.1"/>
    </source>
</evidence>
<dbReference type="AlphaFoldDB" id="A0A562R8R8"/>
<sequence>MNWDAPSRPKDKQINENMVLLVLAGRDYKTERAPLAWIGYPASRKAEDFESKPGLPPKSIQAWQATIHDAARNANIKPVEIGYVIHDAHNMHPDSSNRIGDLAQTLTMEVGEIDYARQSFNTSALLGDMGAGTALTNVALGIAYANHIGKNVLVAGTTDRTQPTSVIVMPPEKVRPINHEEPWFRARSERDAHLMWWGIRHDAERHMQGYSK</sequence>
<dbReference type="EMBL" id="VLLB01000004">
    <property type="protein sequence ID" value="TWI65478.1"/>
    <property type="molecule type" value="Genomic_DNA"/>
</dbReference>
<accession>A0A562R8R8</accession>
<keyword evidence="2" id="KW-1185">Reference proteome</keyword>
<proteinExistence type="predicted"/>
<dbReference type="Proteomes" id="UP000318431">
    <property type="component" value="Unassembled WGS sequence"/>
</dbReference>
<organism evidence="1 2">
    <name type="scientific">Pseudoduganella lurida</name>
    <dbReference type="NCBI Taxonomy" id="1036180"/>
    <lineage>
        <taxon>Bacteria</taxon>
        <taxon>Pseudomonadati</taxon>
        <taxon>Pseudomonadota</taxon>
        <taxon>Betaproteobacteria</taxon>
        <taxon>Burkholderiales</taxon>
        <taxon>Oxalobacteraceae</taxon>
        <taxon>Telluria group</taxon>
        <taxon>Pseudoduganella</taxon>
    </lineage>
</organism>
<name>A0A562R8R8_9BURK</name>
<protein>
    <submittedName>
        <fullName evidence="1">Uncharacterized protein</fullName>
    </submittedName>
</protein>